<comment type="subcellular location">
    <subcellularLocation>
        <location evidence="1">Mitochondrion outer membrane</location>
        <topology evidence="1">Single-pass membrane protein</topology>
    </subcellularLocation>
</comment>
<dbReference type="GO" id="GO:0016559">
    <property type="term" value="P:peroxisome fission"/>
    <property type="evidence" value="ECO:0007669"/>
    <property type="project" value="TreeGrafter"/>
</dbReference>
<dbReference type="PIRSF" id="PIRSF008835">
    <property type="entry name" value="TPR_repeat_11_Fis1"/>
    <property type="match status" value="1"/>
</dbReference>
<evidence type="ECO:0000256" key="8">
    <source>
        <dbReference type="ARBA" id="ARBA00023136"/>
    </source>
</evidence>
<comment type="similarity">
    <text evidence="2 9">Belongs to the FIS1 family.</text>
</comment>
<keyword evidence="4 10" id="KW-0812">Transmembrane</keyword>
<keyword evidence="6 10" id="KW-1133">Transmembrane helix</keyword>
<dbReference type="Proteomes" id="UP000094565">
    <property type="component" value="Chromosome 4"/>
</dbReference>
<dbReference type="GO" id="GO:0005741">
    <property type="term" value="C:mitochondrial outer membrane"/>
    <property type="evidence" value="ECO:0007669"/>
    <property type="project" value="UniProtKB-SubCell"/>
</dbReference>
<evidence type="ECO:0000313" key="12">
    <source>
        <dbReference type="Proteomes" id="UP000094565"/>
    </source>
</evidence>
<dbReference type="InterPro" id="IPR033745">
    <property type="entry name" value="Fis1_cytosol"/>
</dbReference>
<comment type="function">
    <text evidence="9">Has a role in mitochondrial fission.</text>
</comment>
<protein>
    <recommendedName>
        <fullName evidence="3 9">Mitochondrial fission 1 protein</fullName>
    </recommendedName>
</protein>
<dbReference type="Pfam" id="PF14852">
    <property type="entry name" value="Fis1_TPR_N"/>
    <property type="match status" value="1"/>
</dbReference>
<keyword evidence="12" id="KW-1185">Reference proteome</keyword>
<comment type="domain">
    <text evidence="9">The C-terminus is required for mitochondrial localization, while the N-terminus is necessary for mitochondrial fission.</text>
</comment>
<keyword evidence="8 9" id="KW-0472">Membrane</keyword>
<evidence type="ECO:0000256" key="7">
    <source>
        <dbReference type="ARBA" id="ARBA00023128"/>
    </source>
</evidence>
<dbReference type="Pfam" id="PF14853">
    <property type="entry name" value="Fis1_TPR_C"/>
    <property type="match status" value="1"/>
</dbReference>
<dbReference type="GO" id="GO:0000266">
    <property type="term" value="P:mitochondrial fission"/>
    <property type="evidence" value="ECO:0007669"/>
    <property type="project" value="UniProtKB-UniRule"/>
</dbReference>
<evidence type="ECO:0000256" key="2">
    <source>
        <dbReference type="ARBA" id="ARBA00008937"/>
    </source>
</evidence>
<evidence type="ECO:0000313" key="11">
    <source>
        <dbReference type="EMBL" id="ANZ77427.1"/>
    </source>
</evidence>
<gene>
    <name evidence="11" type="primary">FIS1</name>
    <name evidence="11" type="ORF">ATY40_BA7505095</name>
</gene>
<evidence type="ECO:0000256" key="5">
    <source>
        <dbReference type="ARBA" id="ARBA00022787"/>
    </source>
</evidence>
<feature type="transmembrane region" description="Helical" evidence="10">
    <location>
        <begin position="149"/>
        <end position="171"/>
    </location>
</feature>
<dbReference type="InterPro" id="IPR028058">
    <property type="entry name" value="Fis1_TPR_N"/>
</dbReference>
<evidence type="ECO:0000256" key="9">
    <source>
        <dbReference type="PIRNR" id="PIRNR008835"/>
    </source>
</evidence>
<dbReference type="OrthoDB" id="421154at2759"/>
<name>A0A1B2JHA8_PICPA</name>
<dbReference type="AlphaFoldDB" id="A0A1B2JHA8"/>
<dbReference type="InterPro" id="IPR011990">
    <property type="entry name" value="TPR-like_helical_dom_sf"/>
</dbReference>
<dbReference type="Gene3D" id="1.25.40.10">
    <property type="entry name" value="Tetratricopeptide repeat domain"/>
    <property type="match status" value="1"/>
</dbReference>
<proteinExistence type="inferred from homology"/>
<dbReference type="GO" id="GO:0005778">
    <property type="term" value="C:peroxisomal membrane"/>
    <property type="evidence" value="ECO:0007669"/>
    <property type="project" value="TreeGrafter"/>
</dbReference>
<evidence type="ECO:0000256" key="6">
    <source>
        <dbReference type="ARBA" id="ARBA00022989"/>
    </source>
</evidence>
<evidence type="ECO:0000256" key="10">
    <source>
        <dbReference type="SAM" id="Phobius"/>
    </source>
</evidence>
<dbReference type="InterPro" id="IPR016543">
    <property type="entry name" value="Fis1"/>
</dbReference>
<dbReference type="CDD" id="cd12212">
    <property type="entry name" value="Fis1"/>
    <property type="match status" value="1"/>
</dbReference>
<keyword evidence="7 9" id="KW-0496">Mitochondrion</keyword>
<evidence type="ECO:0000256" key="1">
    <source>
        <dbReference type="ARBA" id="ARBA00004572"/>
    </source>
</evidence>
<dbReference type="EMBL" id="CP014587">
    <property type="protein sequence ID" value="ANZ77427.1"/>
    <property type="molecule type" value="Genomic_DNA"/>
</dbReference>
<dbReference type="SUPFAM" id="SSF48452">
    <property type="entry name" value="TPR-like"/>
    <property type="match status" value="1"/>
</dbReference>
<reference evidence="11 12" key="1">
    <citation type="submission" date="2016-02" db="EMBL/GenBank/DDBJ databases">
        <title>Comparative genomic and transcriptomic foundation for Pichia pastoris.</title>
        <authorList>
            <person name="Love K.R."/>
            <person name="Shah K.A."/>
            <person name="Whittaker C.A."/>
            <person name="Wu J."/>
            <person name="Bartlett M.C."/>
            <person name="Ma D."/>
            <person name="Leeson R.L."/>
            <person name="Priest M."/>
            <person name="Young S.K."/>
            <person name="Love J.C."/>
        </authorList>
    </citation>
    <scope>NUCLEOTIDE SEQUENCE [LARGE SCALE GENOMIC DNA]</scope>
    <source>
        <strain evidence="11 12">ATCC 28485</strain>
    </source>
</reference>
<organism evidence="11 12">
    <name type="scientific">Komagataella pastoris</name>
    <name type="common">Yeast</name>
    <name type="synonym">Pichia pastoris</name>
    <dbReference type="NCBI Taxonomy" id="4922"/>
    <lineage>
        <taxon>Eukaryota</taxon>
        <taxon>Fungi</taxon>
        <taxon>Dikarya</taxon>
        <taxon>Ascomycota</taxon>
        <taxon>Saccharomycotina</taxon>
        <taxon>Pichiomycetes</taxon>
        <taxon>Pichiales</taxon>
        <taxon>Pichiaceae</taxon>
        <taxon>Komagataella</taxon>
    </lineage>
</organism>
<dbReference type="PANTHER" id="PTHR13247">
    <property type="entry name" value="TETRATRICOPEPTIDE REPEAT PROTEIN 11 TPR REPEAT PROTEIN 11"/>
    <property type="match status" value="1"/>
</dbReference>
<accession>A0A1B2JHA8</accession>
<sequence>MGNLAFRTQQAVNLCSTHHPMTDKKIKYLPALEDANIPLTEQQLAILEKQVEAEQPNPTTQSSFNYAWGLIKSDDVEDNRNGINILVSIFTNVPQRRRECLYYLSLGCLKLNELENAKRYVDGILAHEPDNYQALQLKQVIENKISRDGLVGIALFGGAVAIGAAALSTMFRYNRKK</sequence>
<dbReference type="GO" id="GO:0000422">
    <property type="term" value="P:autophagy of mitochondrion"/>
    <property type="evidence" value="ECO:0007669"/>
    <property type="project" value="TreeGrafter"/>
</dbReference>
<evidence type="ECO:0000256" key="4">
    <source>
        <dbReference type="ARBA" id="ARBA00022692"/>
    </source>
</evidence>
<evidence type="ECO:0000256" key="3">
    <source>
        <dbReference type="ARBA" id="ARBA00014314"/>
    </source>
</evidence>
<dbReference type="InterPro" id="IPR028061">
    <property type="entry name" value="Fis1_TPR_C"/>
</dbReference>
<dbReference type="PANTHER" id="PTHR13247:SF0">
    <property type="entry name" value="MITOCHONDRIAL FISSION 1 PROTEIN"/>
    <property type="match status" value="1"/>
</dbReference>
<keyword evidence="5 9" id="KW-1000">Mitochondrion outer membrane</keyword>